<protein>
    <submittedName>
        <fullName evidence="1">Uncharacterized protein</fullName>
    </submittedName>
</protein>
<name>A0ABR3C5Q5_9TREE</name>
<reference evidence="1 2" key="2">
    <citation type="submission" date="2024-01" db="EMBL/GenBank/DDBJ databases">
        <title>Comparative genomics of Cryptococcus and Kwoniella reveals pathogenesis evolution and contrasting modes of karyotype evolution via chromosome fusion or intercentromeric recombination.</title>
        <authorList>
            <person name="Coelho M.A."/>
            <person name="David-Palma M."/>
            <person name="Shea T."/>
            <person name="Bowers K."/>
            <person name="Mcginley-Smith S."/>
            <person name="Mohammad A.W."/>
            <person name="Gnirke A."/>
            <person name="Yurkov A.M."/>
            <person name="Nowrousian M."/>
            <person name="Sun S."/>
            <person name="Cuomo C.A."/>
            <person name="Heitman J."/>
        </authorList>
    </citation>
    <scope>NUCLEOTIDE SEQUENCE [LARGE SCALE GENOMIC DNA]</scope>
    <source>
        <strain evidence="1 2">IND107</strain>
    </source>
</reference>
<evidence type="ECO:0000313" key="1">
    <source>
        <dbReference type="EMBL" id="KAL0255957.1"/>
    </source>
</evidence>
<dbReference type="RefSeq" id="XP_066617234.1">
    <property type="nucleotide sequence ID" value="XM_066755333.1"/>
</dbReference>
<keyword evidence="2" id="KW-1185">Reference proteome</keyword>
<gene>
    <name evidence="1" type="ORF">I308_100768</name>
</gene>
<accession>A0ABR3C5Q5</accession>
<sequence length="115" mass="13100">MKTICIGGAYVKGILKPFSPKPILSPFTEKFRQFGIKRNTFALFPNDIMRELNLGVAKNLVKYTIKMAQFYGHTSKVDRRIAQIASFGHNDIRAFPQQASGLRKLTAHDWECLLK</sequence>
<dbReference type="Proteomes" id="UP000054399">
    <property type="component" value="Unassembled WGS sequence"/>
</dbReference>
<dbReference type="EMBL" id="ATAM02000001">
    <property type="protein sequence ID" value="KAL0255957.1"/>
    <property type="molecule type" value="Genomic_DNA"/>
</dbReference>
<proteinExistence type="predicted"/>
<dbReference type="GeneID" id="91987626"/>
<evidence type="ECO:0000313" key="2">
    <source>
        <dbReference type="Proteomes" id="UP000054399"/>
    </source>
</evidence>
<organism evidence="1 2">
    <name type="scientific">Cryptococcus tetragattii IND107</name>
    <dbReference type="NCBI Taxonomy" id="1296105"/>
    <lineage>
        <taxon>Eukaryota</taxon>
        <taxon>Fungi</taxon>
        <taxon>Dikarya</taxon>
        <taxon>Basidiomycota</taxon>
        <taxon>Agaricomycotina</taxon>
        <taxon>Tremellomycetes</taxon>
        <taxon>Tremellales</taxon>
        <taxon>Cryptococcaceae</taxon>
        <taxon>Cryptococcus</taxon>
        <taxon>Cryptococcus gattii species complex</taxon>
    </lineage>
</organism>
<reference evidence="2" key="1">
    <citation type="submission" date="2015-01" db="EMBL/GenBank/DDBJ databases">
        <title>The Genome Sequence of Cryptococcus gattii MMRL2647.</title>
        <authorList>
            <consortium name="The Broad Institute Genomics Platform"/>
            <person name="Cuomo C."/>
            <person name="Litvintseva A."/>
            <person name="Chen Y."/>
            <person name="Heitman J."/>
            <person name="Sun S."/>
            <person name="Springer D."/>
            <person name="Dromer F."/>
            <person name="Young S."/>
            <person name="Zeng Q."/>
            <person name="Gargeya S."/>
            <person name="Abouelleil A."/>
            <person name="Alvarado L."/>
            <person name="Chapman S.B."/>
            <person name="Gainer-Dewar J."/>
            <person name="Goldberg J."/>
            <person name="Griggs A."/>
            <person name="Gujja S."/>
            <person name="Hansen M."/>
            <person name="Howarth C."/>
            <person name="Imamovic A."/>
            <person name="Larimer J."/>
            <person name="Murphy C."/>
            <person name="Naylor J."/>
            <person name="Pearson M."/>
            <person name="Priest M."/>
            <person name="Roberts A."/>
            <person name="Saif S."/>
            <person name="Shea T."/>
            <person name="Sykes S."/>
            <person name="Wortman J."/>
            <person name="Nusbaum C."/>
            <person name="Birren B."/>
        </authorList>
    </citation>
    <scope>NUCLEOTIDE SEQUENCE [LARGE SCALE GENOMIC DNA]</scope>
    <source>
        <strain evidence="2">IND107</strain>
    </source>
</reference>
<comment type="caution">
    <text evidence="1">The sequence shown here is derived from an EMBL/GenBank/DDBJ whole genome shotgun (WGS) entry which is preliminary data.</text>
</comment>